<sequence>MHHASCNGGRGLVSLTVVKKHPRPARHRLERAAEAPGRPGGAASWHDGARGCGRGRGRGRGRGCVCVCVRVRVCGCGGRRGPGAAARPRRAGRRLKLPCGGGGALLQALLDPCEVLGWCGGGDGPGRDGAGLPLPHVLAEAALEALPGARDPLLAALEAFRFGLVAAHAAHAALAAAYRKDGALVSRRAGWTTARCAGLAVVSLGQRHG</sequence>
<dbReference type="Proteomes" id="UP000054053">
    <property type="component" value="Unassembled WGS sequence"/>
</dbReference>
<accession>A0A1B5L0K1</accession>
<dbReference type="EMBL" id="BBTG02000004">
    <property type="protein sequence ID" value="GAO16499.1"/>
    <property type="molecule type" value="Genomic_DNA"/>
</dbReference>
<name>A0A1B5L0K1_USTVR</name>
<comment type="caution">
    <text evidence="2">The sequence shown here is derived from an EMBL/GenBank/DDBJ whole genome shotgun (WGS) entry which is preliminary data.</text>
</comment>
<evidence type="ECO:0000256" key="1">
    <source>
        <dbReference type="SAM" id="MobiDB-lite"/>
    </source>
</evidence>
<reference evidence="3" key="1">
    <citation type="journal article" date="2016" name="Genome Announc.">
        <title>Genome sequence of Ustilaginoidea virens IPU010, a rice pathogenic fungus causing false smut.</title>
        <authorList>
            <person name="Kumagai T."/>
            <person name="Ishii T."/>
            <person name="Terai G."/>
            <person name="Umemura M."/>
            <person name="Machida M."/>
            <person name="Asai K."/>
        </authorList>
    </citation>
    <scope>NUCLEOTIDE SEQUENCE [LARGE SCALE GENOMIC DNA]</scope>
    <source>
        <strain evidence="3">IPU010</strain>
    </source>
</reference>
<dbReference type="AlphaFoldDB" id="A0A1B5L0K1"/>
<feature type="compositionally biased region" description="Low complexity" evidence="1">
    <location>
        <begin position="34"/>
        <end position="43"/>
    </location>
</feature>
<gene>
    <name evidence="2" type="ORF">UVI_02010940</name>
</gene>
<protein>
    <submittedName>
        <fullName evidence="2">Uncharacterized protein</fullName>
    </submittedName>
</protein>
<evidence type="ECO:0000313" key="3">
    <source>
        <dbReference type="Proteomes" id="UP000054053"/>
    </source>
</evidence>
<evidence type="ECO:0000313" key="2">
    <source>
        <dbReference type="EMBL" id="GAO16499.1"/>
    </source>
</evidence>
<organism evidence="2 3">
    <name type="scientific">Ustilaginoidea virens</name>
    <name type="common">Rice false smut fungus</name>
    <name type="synonym">Villosiclava virens</name>
    <dbReference type="NCBI Taxonomy" id="1159556"/>
    <lineage>
        <taxon>Eukaryota</taxon>
        <taxon>Fungi</taxon>
        <taxon>Dikarya</taxon>
        <taxon>Ascomycota</taxon>
        <taxon>Pezizomycotina</taxon>
        <taxon>Sordariomycetes</taxon>
        <taxon>Hypocreomycetidae</taxon>
        <taxon>Hypocreales</taxon>
        <taxon>Clavicipitaceae</taxon>
        <taxon>Ustilaginoidea</taxon>
    </lineage>
</organism>
<proteinExistence type="predicted"/>
<feature type="region of interest" description="Disordered" evidence="1">
    <location>
        <begin position="17"/>
        <end position="50"/>
    </location>
</feature>
<feature type="compositionally biased region" description="Basic residues" evidence="1">
    <location>
        <begin position="18"/>
        <end position="29"/>
    </location>
</feature>